<dbReference type="InterPro" id="IPR057326">
    <property type="entry name" value="KR_dom"/>
</dbReference>
<dbReference type="Gene3D" id="3.30.70.3290">
    <property type="match status" value="1"/>
</dbReference>
<feature type="region of interest" description="Disordered" evidence="8">
    <location>
        <begin position="1008"/>
        <end position="1030"/>
    </location>
</feature>
<dbReference type="SUPFAM" id="SSF52151">
    <property type="entry name" value="FabD/lysophospholipase-like"/>
    <property type="match status" value="1"/>
</dbReference>
<dbReference type="EMBL" id="PJEX01000258">
    <property type="protein sequence ID" value="TKW52142.1"/>
    <property type="molecule type" value="Genomic_DNA"/>
</dbReference>
<dbReference type="InterPro" id="IPR009081">
    <property type="entry name" value="PP-bd_ACP"/>
</dbReference>
<feature type="compositionally biased region" description="Pro residues" evidence="8">
    <location>
        <begin position="1015"/>
        <end position="1024"/>
    </location>
</feature>
<evidence type="ECO:0000313" key="12">
    <source>
        <dbReference type="EMBL" id="TKW52142.1"/>
    </source>
</evidence>
<dbReference type="InterPro" id="IPR001227">
    <property type="entry name" value="Ac_transferase_dom_sf"/>
</dbReference>
<dbReference type="SUPFAM" id="SSF47336">
    <property type="entry name" value="ACP-like"/>
    <property type="match status" value="1"/>
</dbReference>
<dbReference type="InterPro" id="IPR032821">
    <property type="entry name" value="PKS_assoc"/>
</dbReference>
<evidence type="ECO:0000256" key="6">
    <source>
        <dbReference type="ARBA" id="ARBA00023268"/>
    </source>
</evidence>
<reference evidence="12 13" key="1">
    <citation type="journal article" date="2019" name="PLoS ONE">
        <title>Comparative genome analysis indicates high evolutionary potential of pathogenicity genes in Colletotrichum tanaceti.</title>
        <authorList>
            <person name="Lelwala R.V."/>
            <person name="Korhonen P.K."/>
            <person name="Young N.D."/>
            <person name="Scott J.B."/>
            <person name="Ades P.A."/>
            <person name="Gasser R.B."/>
            <person name="Taylor P.W.J."/>
        </authorList>
    </citation>
    <scope>NUCLEOTIDE SEQUENCE [LARGE SCALE GENOMIC DNA]</scope>
    <source>
        <strain evidence="12">BRIP57314</strain>
    </source>
</reference>
<keyword evidence="2" id="KW-0597">Phosphoprotein</keyword>
<dbReference type="SMART" id="SM00826">
    <property type="entry name" value="PKS_DH"/>
    <property type="match status" value="1"/>
</dbReference>
<dbReference type="GO" id="GO:0004315">
    <property type="term" value="F:3-oxoacyl-[acyl-carrier-protein] synthase activity"/>
    <property type="evidence" value="ECO:0007669"/>
    <property type="project" value="InterPro"/>
</dbReference>
<evidence type="ECO:0000256" key="7">
    <source>
        <dbReference type="PROSITE-ProRule" id="PRU01363"/>
    </source>
</evidence>
<keyword evidence="5" id="KW-0560">Oxidoreductase</keyword>
<dbReference type="InterPro" id="IPR020807">
    <property type="entry name" value="PKS_DH"/>
</dbReference>
<dbReference type="Gene3D" id="3.40.50.720">
    <property type="entry name" value="NAD(P)-binding Rossmann-like Domain"/>
    <property type="match status" value="1"/>
</dbReference>
<dbReference type="GO" id="GO:0031177">
    <property type="term" value="F:phosphopantetheine binding"/>
    <property type="evidence" value="ECO:0007669"/>
    <property type="project" value="InterPro"/>
</dbReference>
<dbReference type="Gene3D" id="1.10.1200.10">
    <property type="entry name" value="ACP-like"/>
    <property type="match status" value="1"/>
</dbReference>
<organism evidence="12 13">
    <name type="scientific">Colletotrichum tanaceti</name>
    <dbReference type="NCBI Taxonomy" id="1306861"/>
    <lineage>
        <taxon>Eukaryota</taxon>
        <taxon>Fungi</taxon>
        <taxon>Dikarya</taxon>
        <taxon>Ascomycota</taxon>
        <taxon>Pezizomycotina</taxon>
        <taxon>Sordariomycetes</taxon>
        <taxon>Hypocreomycetidae</taxon>
        <taxon>Glomerellales</taxon>
        <taxon>Glomerellaceae</taxon>
        <taxon>Colletotrichum</taxon>
        <taxon>Colletotrichum destructivum species complex</taxon>
    </lineage>
</organism>
<dbReference type="InterPro" id="IPR050091">
    <property type="entry name" value="PKS_NRPS_Biosynth_Enz"/>
</dbReference>
<feature type="active site" description="Proton acceptor; for dehydratase activity" evidence="7">
    <location>
        <position position="951"/>
    </location>
</feature>
<dbReference type="GO" id="GO:0008168">
    <property type="term" value="F:methyltransferase activity"/>
    <property type="evidence" value="ECO:0007669"/>
    <property type="project" value="UniProtKB-KW"/>
</dbReference>
<evidence type="ECO:0000256" key="5">
    <source>
        <dbReference type="ARBA" id="ARBA00023002"/>
    </source>
</evidence>
<gene>
    <name evidence="12" type="primary">ccsA</name>
    <name evidence="12" type="ORF">CTA1_8571</name>
</gene>
<dbReference type="InterPro" id="IPR006162">
    <property type="entry name" value="Ppantetheine_attach_site"/>
</dbReference>
<feature type="region of interest" description="N-terminal hotdog fold" evidence="7">
    <location>
        <begin position="919"/>
        <end position="1062"/>
    </location>
</feature>
<dbReference type="GO" id="GO:0044550">
    <property type="term" value="P:secondary metabolite biosynthetic process"/>
    <property type="evidence" value="ECO:0007669"/>
    <property type="project" value="TreeGrafter"/>
</dbReference>
<dbReference type="PROSITE" id="PS00012">
    <property type="entry name" value="PHOSPHOPANTETHEINE"/>
    <property type="match status" value="1"/>
</dbReference>
<dbReference type="Pfam" id="PF02801">
    <property type="entry name" value="Ketoacyl-synt_C"/>
    <property type="match status" value="1"/>
</dbReference>
<dbReference type="Pfam" id="PF00698">
    <property type="entry name" value="Acyl_transf_1"/>
    <property type="match status" value="1"/>
</dbReference>
<evidence type="ECO:0000256" key="2">
    <source>
        <dbReference type="ARBA" id="ARBA00022553"/>
    </source>
</evidence>
<feature type="domain" description="Ketosynthase family 3 (KS3)" evidence="10">
    <location>
        <begin position="17"/>
        <end position="438"/>
    </location>
</feature>
<feature type="domain" description="PKS/mFAS DH" evidence="11">
    <location>
        <begin position="919"/>
        <end position="1228"/>
    </location>
</feature>
<evidence type="ECO:0000256" key="4">
    <source>
        <dbReference type="ARBA" id="ARBA00022679"/>
    </source>
</evidence>
<dbReference type="InterPro" id="IPR016039">
    <property type="entry name" value="Thiolase-like"/>
</dbReference>
<evidence type="ECO:0000313" key="13">
    <source>
        <dbReference type="Proteomes" id="UP000310108"/>
    </source>
</evidence>
<sequence>MPSKSGVATPSSDMDASDPIVIVGMAVRLPGGVRNTQDFWRLMMDKRSGLIPIPQERWNSEGFYSPAAKWGTVQNREAYMFSRADNDLAAFDASHFTCGEREIERMDPMQRQLLEIARECLDNAGETGWRGREIGCYVGNFSSDWQDDLSMDPHASGLYRGSGYLDFLQPNRVSYEYGWTGPSMLVKTGCSSSMVALHLAAEAVQSGACKSAMAMGCNLITSVITSIVFTETGVLSPSGKCKTFDLLADGYGRGEAVNAVYVKRLSDALRDGNPVRAVIRASATNNDGRSNGIMSPNTYLQEALIRKTYDRAGVPFNKTAFFECHGTGTPTGDPLEVAAVARIWKDNEGVMIGAVKPNVGHSEGAAGLTSVIKAVLALENRVIPPNIYMDNPNPRIPWEEAKLSVPMEPTPWPEDRDERISVNSFGVAGSNAHVILESFEGWQKLQDDASSVSSDSGVSVRPPPGRRLLLFSASHMTSLEKQVDQHREYLARKTADVDDLAYTLGHHRDHLSCRAYAITNEDGGGGVFEVPSSFKRRPAVPRRLVLAFTGQGVHWGGMGKRLIESNGVFRAAIARLDVWLQSLPESHRPHWTLEEELSLDDASSRVGRRGYSHPCATAVQIALVDVLASLGIRPDAVTGHSGGEAAAAYAAGSISAEAAMAVAYFRGWLLVNGTVPPGTMAAVSLGPREVEPFLIPGVVVGCENSQLSTTLSGDPVCIQHCVDQIMRRHPDVKARVLDLETSFHSPWIEPLAGPYEELLKPHLAGARAPAVPHFSSVTGLEMTGDEFGAGYWRRNFVQPVLFNTAVRALVKSNPSNLFVEVGPHPALQRPVNEIVRSIPEAAAACEYITTLHRGEDTNLSMLRLAGELFLQGAPVDMASVIPKGRVLTDTPTYPWYHDVTYMDEPRNSRRYKQRKHTRHVLLGARVLEGNDIEPAWRNMLDLKEVPWLMDHMVNGQIVFPGAGYVAMAGEAMRQVANGQDAYTIRDMSITTGMTVPREKKMELYTRMIPEDRPLPRPSQSPAPGSPDEEEEGQWYHFKIMSYDGHHWVSHCSGFVRSGAEADKTSVTSAQAEQEFAREIEAEGWYKAVKAVGIDWQTAFQGLDRISANPVRREAAATVYDFEDTTPYAAHPTLLDQMLQINLVAQTHGQKRRLDTILLPTFIARLGVLGNQDLCMRAYGSINMDETESGGGGGGRGVTANAAIFTDEGRPTVYLEGLSYSELPVAKKREEVPLGSTFEWKKDISMVDSVSEIESETTTTTTTSSNTPDAAKELRGVIGLLGFKTPDAKVIEIGSGATGVTRIALEALHPARRKRLYNSYTYVCTSEEQLEETTAAVDALEKEDVSVVDLEQLSLCHTPDIVVMSLSTLLSDDDGYLQDDLTELKTMQTAGSRLIVYSNHHDDGCVGASIDDDHDYDDDTVAKRLQSLGYTLHSKTKSGLILAEPVKRVSLEQDTNITILARSTPEGRAVAEEVRSYFEARGFKTHIYSSQVVPSDGSLVISLLDLTDGTNTVFDLEPRTFRPFMDSLCGLRGSLVWVMPSVHGDDGCKDARPAMIQGTARTVRMENKADITLVEADDLPATRAGLPGALFKICQSLPNRRRGGDLDADYDYAVVDGSVHIPRMYWFGLSDPDVVGEEALPASRESETLPGPASRETHQTPMFRGDDASYLLVGGFGGLGRAVATWLLEHGARNLVFLSRSAGAANPDNAAFVRELESYPGCVVTCVSGDVGNADDVRKAIAAAPKPVAGVLQLSLVLRDNSTAEMTWDEWDGVVNPRVRGTWNLHRALLDAQVPLDFFVIFGSGGGHTGYYGQANYSASNTYLDAFVEYRHHLGLPASIIDLGVVGDVGYLLERDDLYDSFKNGGFFFLGEQDVLDAAAVAVAHSAGGPYSSFCLGGLSEKPLSDPTNRVNWKRDVRFAQSHHFSKSHKGEAVGGGGGAGGRAGESDEAESFMALARSDPATLRDGATVMGLARFIGATLSHLMLRPVEDFPLTESLTSIGLDSIISIELVDWIHQQFHIGLTSMEVTQCTSLVHLAEKIAEELISSI</sequence>
<keyword evidence="13" id="KW-1185">Reference proteome</keyword>
<accession>A0A4U6XAT7</accession>
<dbReference type="STRING" id="1306861.A0A4U6XAT7"/>
<dbReference type="Gene3D" id="3.40.47.10">
    <property type="match status" value="1"/>
</dbReference>
<dbReference type="SMART" id="SM00825">
    <property type="entry name" value="PKS_KS"/>
    <property type="match status" value="1"/>
</dbReference>
<dbReference type="Pfam" id="PF21089">
    <property type="entry name" value="PKS_DH_N"/>
    <property type="match status" value="1"/>
</dbReference>
<evidence type="ECO:0000259" key="9">
    <source>
        <dbReference type="PROSITE" id="PS50075"/>
    </source>
</evidence>
<dbReference type="InterPro" id="IPR036736">
    <property type="entry name" value="ACP-like_sf"/>
</dbReference>
<dbReference type="GO" id="GO:0032259">
    <property type="term" value="P:methylation"/>
    <property type="evidence" value="ECO:0007669"/>
    <property type="project" value="UniProtKB-KW"/>
</dbReference>
<dbReference type="InterPro" id="IPR016035">
    <property type="entry name" value="Acyl_Trfase/lysoPLipase"/>
</dbReference>
<dbReference type="InterPro" id="IPR020806">
    <property type="entry name" value="PKS_PP-bd"/>
</dbReference>
<evidence type="ECO:0000256" key="8">
    <source>
        <dbReference type="SAM" id="MobiDB-lite"/>
    </source>
</evidence>
<dbReference type="SUPFAM" id="SSF53901">
    <property type="entry name" value="Thiolase-like"/>
    <property type="match status" value="1"/>
</dbReference>
<dbReference type="InterPro" id="IPR018201">
    <property type="entry name" value="Ketoacyl_synth_AS"/>
</dbReference>
<dbReference type="Pfam" id="PF08659">
    <property type="entry name" value="KR"/>
    <property type="match status" value="1"/>
</dbReference>
<dbReference type="Pfam" id="PF16197">
    <property type="entry name" value="KAsynt_C_assoc"/>
    <property type="match status" value="1"/>
</dbReference>
<dbReference type="PROSITE" id="PS52019">
    <property type="entry name" value="PKS_MFAS_DH"/>
    <property type="match status" value="1"/>
</dbReference>
<dbReference type="SMART" id="SM00822">
    <property type="entry name" value="PKS_KR"/>
    <property type="match status" value="1"/>
</dbReference>
<dbReference type="GO" id="GO:0006633">
    <property type="term" value="P:fatty acid biosynthetic process"/>
    <property type="evidence" value="ECO:0007669"/>
    <property type="project" value="InterPro"/>
</dbReference>
<dbReference type="PROSITE" id="PS50075">
    <property type="entry name" value="CARRIER"/>
    <property type="match status" value="1"/>
</dbReference>
<keyword evidence="3" id="KW-0489">Methyltransferase</keyword>
<feature type="domain" description="Carrier" evidence="9">
    <location>
        <begin position="1967"/>
        <end position="2044"/>
    </location>
</feature>
<dbReference type="InterPro" id="IPR014031">
    <property type="entry name" value="Ketoacyl_synth_C"/>
</dbReference>
<dbReference type="InterPro" id="IPR014030">
    <property type="entry name" value="Ketoacyl_synth_N"/>
</dbReference>
<keyword evidence="1" id="KW-0596">Phosphopantetheine</keyword>
<dbReference type="InterPro" id="IPR049552">
    <property type="entry name" value="PKS_DH_N"/>
</dbReference>
<keyword evidence="6" id="KW-0511">Multifunctional enzyme</keyword>
<dbReference type="Proteomes" id="UP000310108">
    <property type="component" value="Unassembled WGS sequence"/>
</dbReference>
<dbReference type="Gene3D" id="3.40.366.10">
    <property type="entry name" value="Malonyl-Coenzyme A Acyl Carrier Protein, domain 2"/>
    <property type="match status" value="1"/>
</dbReference>
<keyword evidence="4" id="KW-0808">Transferase</keyword>
<dbReference type="InterPro" id="IPR020841">
    <property type="entry name" value="PKS_Beta-ketoAc_synthase_dom"/>
</dbReference>
<dbReference type="InterPro" id="IPR049551">
    <property type="entry name" value="PKS_DH_C"/>
</dbReference>
<feature type="region of interest" description="C-terminal hotdog fold" evidence="7">
    <location>
        <begin position="1076"/>
        <end position="1228"/>
    </location>
</feature>
<dbReference type="InterPro" id="IPR036291">
    <property type="entry name" value="NAD(P)-bd_dom_sf"/>
</dbReference>
<feature type="active site" description="Proton donor; for dehydratase activity" evidence="7">
    <location>
        <position position="1135"/>
    </location>
</feature>
<dbReference type="GO" id="GO:0016491">
    <property type="term" value="F:oxidoreductase activity"/>
    <property type="evidence" value="ECO:0007669"/>
    <property type="project" value="UniProtKB-KW"/>
</dbReference>
<evidence type="ECO:0000256" key="1">
    <source>
        <dbReference type="ARBA" id="ARBA00022450"/>
    </source>
</evidence>
<dbReference type="SUPFAM" id="SSF51735">
    <property type="entry name" value="NAD(P)-binding Rossmann-fold domains"/>
    <property type="match status" value="1"/>
</dbReference>
<protein>
    <submittedName>
        <fullName evidence="12">Polyketide synthase-nonribosomal peptide synthetase</fullName>
    </submittedName>
</protein>
<evidence type="ECO:0000259" key="10">
    <source>
        <dbReference type="PROSITE" id="PS52004"/>
    </source>
</evidence>
<dbReference type="Pfam" id="PF14765">
    <property type="entry name" value="PS-DH"/>
    <property type="match status" value="1"/>
</dbReference>
<evidence type="ECO:0000259" key="11">
    <source>
        <dbReference type="PROSITE" id="PS52019"/>
    </source>
</evidence>
<dbReference type="GO" id="GO:0004312">
    <property type="term" value="F:fatty acid synthase activity"/>
    <property type="evidence" value="ECO:0007669"/>
    <property type="project" value="TreeGrafter"/>
</dbReference>
<feature type="compositionally biased region" description="Gly residues" evidence="8">
    <location>
        <begin position="1932"/>
        <end position="1943"/>
    </location>
</feature>
<name>A0A4U6XAT7_9PEZI</name>
<dbReference type="PROSITE" id="PS00606">
    <property type="entry name" value="KS3_1"/>
    <property type="match status" value="1"/>
</dbReference>
<dbReference type="InterPro" id="IPR013968">
    <property type="entry name" value="PKS_KR"/>
</dbReference>
<dbReference type="PROSITE" id="PS52004">
    <property type="entry name" value="KS3_2"/>
    <property type="match status" value="1"/>
</dbReference>
<dbReference type="Pfam" id="PF00550">
    <property type="entry name" value="PP-binding"/>
    <property type="match status" value="1"/>
</dbReference>
<comment type="caution">
    <text evidence="12">The sequence shown here is derived from an EMBL/GenBank/DDBJ whole genome shotgun (WGS) entry which is preliminary data.</text>
</comment>
<dbReference type="InterPro" id="IPR014043">
    <property type="entry name" value="Acyl_transferase_dom"/>
</dbReference>
<evidence type="ECO:0000256" key="3">
    <source>
        <dbReference type="ARBA" id="ARBA00022603"/>
    </source>
</evidence>
<dbReference type="PANTHER" id="PTHR43775:SF49">
    <property type="entry name" value="SYNTHASE, PUTATIVE (JCVI)-RELATED"/>
    <property type="match status" value="1"/>
</dbReference>
<feature type="region of interest" description="Disordered" evidence="8">
    <location>
        <begin position="1922"/>
        <end position="1945"/>
    </location>
</feature>
<feature type="region of interest" description="Disordered" evidence="8">
    <location>
        <begin position="1637"/>
        <end position="1660"/>
    </location>
</feature>
<dbReference type="InterPro" id="IPR049900">
    <property type="entry name" value="PKS_mFAS_DH"/>
</dbReference>
<dbReference type="InterPro" id="IPR042104">
    <property type="entry name" value="PKS_dehydratase_sf"/>
</dbReference>
<proteinExistence type="predicted"/>
<dbReference type="SMART" id="SM00823">
    <property type="entry name" value="PKS_PP"/>
    <property type="match status" value="1"/>
</dbReference>
<dbReference type="CDD" id="cd00833">
    <property type="entry name" value="PKS"/>
    <property type="match status" value="1"/>
</dbReference>
<dbReference type="SMART" id="SM00827">
    <property type="entry name" value="PKS_AT"/>
    <property type="match status" value="1"/>
</dbReference>
<dbReference type="PANTHER" id="PTHR43775">
    <property type="entry name" value="FATTY ACID SYNTHASE"/>
    <property type="match status" value="1"/>
</dbReference>
<dbReference type="Pfam" id="PF00109">
    <property type="entry name" value="ketoacyl-synt"/>
    <property type="match status" value="1"/>
</dbReference>
<dbReference type="Gene3D" id="3.10.129.110">
    <property type="entry name" value="Polyketide synthase dehydratase"/>
    <property type="match status" value="1"/>
</dbReference>